<gene>
    <name evidence="1" type="ORF">AB4Y32_14380</name>
</gene>
<reference evidence="1" key="1">
    <citation type="submission" date="2024-07" db="EMBL/GenBank/DDBJ databases">
        <title>A survey of Mimosa microsymbionts across Brazilian biomes reveals a high diversity of Paraburkholderia nodulating endemic species, but also that Cupriavidus is common as a symbiont of widespread species.</title>
        <authorList>
            <person name="Rouws L."/>
            <person name="Barauna A."/>
            <person name="Beukes C."/>
            <person name="Rouws J.R.C."/>
            <person name="De Faria S.M."/>
            <person name="Gross E."/>
            <person name="Bueno Dos Reis Junior F."/>
            <person name="Simon M.F."/>
            <person name="Maluk M."/>
            <person name="Odee D.W."/>
            <person name="Kenicer G."/>
            <person name="Young J.P.W."/>
            <person name="Reis V.M."/>
            <person name="Zilli J."/>
            <person name="James E.K."/>
        </authorList>
    </citation>
    <scope>NUCLEOTIDE SEQUENCE</scope>
    <source>
        <strain evidence="1">EG181B</strain>
    </source>
</reference>
<dbReference type="EMBL" id="JBFRCH010000006">
    <property type="protein sequence ID" value="MEX3932967.1"/>
    <property type="molecule type" value="Genomic_DNA"/>
</dbReference>
<organism evidence="1 2">
    <name type="scientific">Paraburkholderia phymatum</name>
    <dbReference type="NCBI Taxonomy" id="148447"/>
    <lineage>
        <taxon>Bacteria</taxon>
        <taxon>Pseudomonadati</taxon>
        <taxon>Pseudomonadota</taxon>
        <taxon>Betaproteobacteria</taxon>
        <taxon>Burkholderiales</taxon>
        <taxon>Burkholderiaceae</taxon>
        <taxon>Paraburkholderia</taxon>
    </lineage>
</organism>
<keyword evidence="2" id="KW-1185">Reference proteome</keyword>
<protein>
    <submittedName>
        <fullName evidence="1">M48 family metallopeptidase</fullName>
    </submittedName>
</protein>
<evidence type="ECO:0000313" key="2">
    <source>
        <dbReference type="Proteomes" id="UP001558850"/>
    </source>
</evidence>
<comment type="caution">
    <text evidence="1">The sequence shown here is derived from an EMBL/GenBank/DDBJ whole genome shotgun (WGS) entry which is preliminary data.</text>
</comment>
<name>A0ACC6U0D6_9BURK</name>
<evidence type="ECO:0000313" key="1">
    <source>
        <dbReference type="EMBL" id="MEX3932967.1"/>
    </source>
</evidence>
<accession>A0ACC6U0D6</accession>
<proteinExistence type="predicted"/>
<dbReference type="Proteomes" id="UP001558850">
    <property type="component" value="Unassembled WGS sequence"/>
</dbReference>
<sequence length="419" mass="47164">MPTLYFTVLFVIAVAAMVGMKLWLASRQVRFVAAHRERVPQQFAGTIALAAHQRAADYTIERTRLTMMEIVVGAAVLIALTLLGGVQILDLAIGDWFGQGYIGQIALVAVVIAITGAVDLPFEYYRQFVIEQRFGFNRMTKRIFFVDRIKGVLLGAAFGLPLLFVVLWLMNQAGAYWWWWAWVVWVVFQMLVLVLYPAFIAPMFNKFEPLRDEALVHRIDALMKRCGFAAKGLFVMDGSRRSAHGNAYFTGFGSSKRIVFFDTLLSRLSGGEIEAVLAHELGHFKRRHVIKRMIVTFAISLAMLALLGWLAQRTWFFEGLGVQPSMTGSNNGLALVLFFLAVPVFLFFVTPLGSLFSRKHEFEADAFAATQTDARDLVNALVKLYEDNASTLTPDPLYTAFYYSHPPASQRIDRLLRHA</sequence>